<name>A0A0F6W7V9_9BACT</name>
<dbReference type="AlphaFoldDB" id="A0A0F6W7V9"/>
<dbReference type="KEGG" id="samy:DB32_006886"/>
<feature type="domain" description="N-end rule aminoacyl transferase C-terminal" evidence="5">
    <location>
        <begin position="110"/>
        <end position="232"/>
    </location>
</feature>
<evidence type="ECO:0000256" key="1">
    <source>
        <dbReference type="ARBA" id="ARBA00022490"/>
    </source>
</evidence>
<evidence type="ECO:0000256" key="3">
    <source>
        <dbReference type="ARBA" id="ARBA00023315"/>
    </source>
</evidence>
<dbReference type="GO" id="GO:0008914">
    <property type="term" value="F:leucyl-tRNA--protein transferase activity"/>
    <property type="evidence" value="ECO:0007669"/>
    <property type="project" value="InterPro"/>
</dbReference>
<evidence type="ECO:0000259" key="4">
    <source>
        <dbReference type="Pfam" id="PF04376"/>
    </source>
</evidence>
<dbReference type="RefSeq" id="WP_240481281.1">
    <property type="nucleotide sequence ID" value="NZ_CP011125.1"/>
</dbReference>
<gene>
    <name evidence="6" type="ORF">DB32_006886</name>
</gene>
<dbReference type="EMBL" id="CP011125">
    <property type="protein sequence ID" value="AKF09737.1"/>
    <property type="molecule type" value="Genomic_DNA"/>
</dbReference>
<dbReference type="SUPFAM" id="SSF55729">
    <property type="entry name" value="Acyl-CoA N-acyltransferases (Nat)"/>
    <property type="match status" value="1"/>
</dbReference>
<feature type="domain" description="N-end aminoacyl transferase N-terminal" evidence="4">
    <location>
        <begin position="20"/>
        <end position="89"/>
    </location>
</feature>
<dbReference type="PIRSF" id="PIRSF037208">
    <property type="entry name" value="ATE_pro_prd"/>
    <property type="match status" value="1"/>
</dbReference>
<accession>A0A0F6W7V9</accession>
<protein>
    <submittedName>
        <fullName evidence="6">Arginine-tRNA-protein transferase</fullName>
    </submittedName>
</protein>
<reference evidence="6 7" key="1">
    <citation type="submission" date="2015-03" db="EMBL/GenBank/DDBJ databases">
        <title>Genome assembly of Sandaracinus amylolyticus DSM 53668.</title>
        <authorList>
            <person name="Sharma G."/>
            <person name="Subramanian S."/>
        </authorList>
    </citation>
    <scope>NUCLEOTIDE SEQUENCE [LARGE SCALE GENOMIC DNA]</scope>
    <source>
        <strain evidence="6 7">DSM 53668</strain>
    </source>
</reference>
<dbReference type="InterPro" id="IPR007471">
    <property type="entry name" value="N-end_Aminoacyl_Trfase_N"/>
</dbReference>
<dbReference type="PANTHER" id="PTHR21367:SF1">
    <property type="entry name" value="ARGINYL-TRNA--PROTEIN TRANSFERASE 1"/>
    <property type="match status" value="1"/>
</dbReference>
<dbReference type="GO" id="GO:0071596">
    <property type="term" value="P:ubiquitin-dependent protein catabolic process via the N-end rule pathway"/>
    <property type="evidence" value="ECO:0007669"/>
    <property type="project" value="InterPro"/>
</dbReference>
<dbReference type="STRING" id="927083.DB32_006886"/>
<keyword evidence="1" id="KW-0963">Cytoplasm</keyword>
<evidence type="ECO:0000259" key="5">
    <source>
        <dbReference type="Pfam" id="PF04377"/>
    </source>
</evidence>
<sequence>MTRVLPTIPPELVVVDEDEPCPYLEGHTARRPLRVPIRPLSPEELDARLEAGDRRSGPFLYNQRCPSCSACEPLRIDVRSFEPSSSQRRAGRKGDRELIVEIGEPLVDEERVALFGKHEELRGLRQRERALDTQEYARFLVESSAPAFEIRYRLASTKQLVGIAITDRGARSLSAVYTYYDPDFARLSPGVYSILTQLRLCQQMSLRWLYLGLAIEQSAHMRYKLAWYPHERRIGGVWTRFEEGAALDGTPALR</sequence>
<evidence type="ECO:0000313" key="7">
    <source>
        <dbReference type="Proteomes" id="UP000034883"/>
    </source>
</evidence>
<dbReference type="NCBIfam" id="NF002346">
    <property type="entry name" value="PRK01305.2-3"/>
    <property type="match status" value="1"/>
</dbReference>
<dbReference type="PANTHER" id="PTHR21367">
    <property type="entry name" value="ARGININE-TRNA-PROTEIN TRANSFERASE 1"/>
    <property type="match status" value="1"/>
</dbReference>
<dbReference type="InterPro" id="IPR030700">
    <property type="entry name" value="N-end_Aminoacyl_Trfase"/>
</dbReference>
<dbReference type="Pfam" id="PF04376">
    <property type="entry name" value="ATE_N"/>
    <property type="match status" value="1"/>
</dbReference>
<dbReference type="GO" id="GO:0005737">
    <property type="term" value="C:cytoplasm"/>
    <property type="evidence" value="ECO:0007669"/>
    <property type="project" value="TreeGrafter"/>
</dbReference>
<dbReference type="InterPro" id="IPR017138">
    <property type="entry name" value="Asp_Glu_LeuTrfase"/>
</dbReference>
<proteinExistence type="predicted"/>
<evidence type="ECO:0000256" key="2">
    <source>
        <dbReference type="ARBA" id="ARBA00022679"/>
    </source>
</evidence>
<dbReference type="Pfam" id="PF04377">
    <property type="entry name" value="ATE_C"/>
    <property type="match status" value="1"/>
</dbReference>
<keyword evidence="7" id="KW-1185">Reference proteome</keyword>
<dbReference type="InterPro" id="IPR007472">
    <property type="entry name" value="N-end_Aminoacyl_Trfase_C"/>
</dbReference>
<keyword evidence="2 6" id="KW-0808">Transferase</keyword>
<dbReference type="InterPro" id="IPR016181">
    <property type="entry name" value="Acyl_CoA_acyltransferase"/>
</dbReference>
<organism evidence="6 7">
    <name type="scientific">Sandaracinus amylolyticus</name>
    <dbReference type="NCBI Taxonomy" id="927083"/>
    <lineage>
        <taxon>Bacteria</taxon>
        <taxon>Pseudomonadati</taxon>
        <taxon>Myxococcota</taxon>
        <taxon>Polyangia</taxon>
        <taxon>Polyangiales</taxon>
        <taxon>Sandaracinaceae</taxon>
        <taxon>Sandaracinus</taxon>
    </lineage>
</organism>
<keyword evidence="3" id="KW-0012">Acyltransferase</keyword>
<evidence type="ECO:0000313" key="6">
    <source>
        <dbReference type="EMBL" id="AKF09737.1"/>
    </source>
</evidence>
<dbReference type="Proteomes" id="UP000034883">
    <property type="component" value="Chromosome"/>
</dbReference>
<dbReference type="GO" id="GO:0004057">
    <property type="term" value="F:arginyl-tRNA--protein transferase activity"/>
    <property type="evidence" value="ECO:0007669"/>
    <property type="project" value="InterPro"/>
</dbReference>